<protein>
    <submittedName>
        <fullName evidence="2">Uncharacterized protein</fullName>
    </submittedName>
</protein>
<proteinExistence type="predicted"/>
<feature type="region of interest" description="Disordered" evidence="1">
    <location>
        <begin position="29"/>
        <end position="81"/>
    </location>
</feature>
<feature type="region of interest" description="Disordered" evidence="1">
    <location>
        <begin position="924"/>
        <end position="951"/>
    </location>
</feature>
<dbReference type="EMBL" id="SDIL01000034">
    <property type="protein sequence ID" value="RXK39226.1"/>
    <property type="molecule type" value="Genomic_DNA"/>
</dbReference>
<reference evidence="2 3" key="1">
    <citation type="submission" date="2016-06" db="EMBL/GenBank/DDBJ databases">
        <title>Evolution of pathogenesis and genome organization in the Tremellales.</title>
        <authorList>
            <person name="Cuomo C."/>
            <person name="Litvintseva A."/>
            <person name="Heitman J."/>
            <person name="Chen Y."/>
            <person name="Sun S."/>
            <person name="Springer D."/>
            <person name="Dromer F."/>
            <person name="Young S."/>
            <person name="Zeng Q."/>
            <person name="Chapman S."/>
            <person name="Gujja S."/>
            <person name="Saif S."/>
            <person name="Birren B."/>
        </authorList>
    </citation>
    <scope>NUCLEOTIDE SEQUENCE [LARGE SCALE GENOMIC DNA]</scope>
    <source>
        <strain evidence="2 3">ATCC 28783</strain>
    </source>
</reference>
<feature type="region of interest" description="Disordered" evidence="1">
    <location>
        <begin position="158"/>
        <end position="191"/>
    </location>
</feature>
<evidence type="ECO:0000313" key="2">
    <source>
        <dbReference type="EMBL" id="RXK39226.1"/>
    </source>
</evidence>
<feature type="region of interest" description="Disordered" evidence="1">
    <location>
        <begin position="212"/>
        <end position="233"/>
    </location>
</feature>
<dbReference type="Proteomes" id="UP000289152">
    <property type="component" value="Unassembled WGS sequence"/>
</dbReference>
<sequence>MSSDPFDDDLFDDLDTSALEAIEAQAIAVQSSQAPKRHTERYHHTVAVPRNSPAAPIRPSHPAQTGGPTPRPLNTEPRAGNTGFGWEFGGKRSIDGNVERHVQAVKDRQVYWNGKEEEIYPDITVNAQGQYGLGQGYGEEAEVMDSHARPVMESLTEVRKEKGGIKGSAARRAAITPASQNSQGFRAQSEEISVPPRIPYVAPVEGRNDIDTIQPLPKFNNNRSFSRSVSMGAQVSGRTLHQNHNSLHLTRTLAPIPSQSSQGSSSQMPGGSQSGALTRRTALELEEERRKREKLEQEIRLLRKTGEKSQLASRVEEPVAESSKDAEKRMKELQAELWRAKGEAESVRRAQRDEHAKHLAEAERLKAQVAEMEGRLREREKEAARQLESVRTQAIFSNHAVHNSAVKMRQASQRPMMPPLSPTANRIASTPFRGSPSRRESLAEVTPLIKTLKGKMIPPPPKFEHLNNAFVVAPSLGTGKKRARNETVSPPASPTRPPASFSAAPRDQTPLFSPNKSQIPGSSLPQQADDGMELDPPEALPPEEVEVETGEFPIVEDPIELRAELIHHLFSHIPLSAIQFELHYTREPTIFRILNYRHKHQSTTEEFWNAQCSALLTVCGDGSMPFDGLCGSVGSCLLELADLASTLIIQDGSGINEICVLINILNLLSSTAFLFPQFSTFSPTPNGITISSILSRISGYLGDIAQCQNMNSRLTSERAESEKLGRREALEDTIGNWEIELAQGLVNVGMAMSCWPDYRGVWSGADLVDVILDLLSRHLDTQIHVMALDLFYLTSLHKDNFRPLIATSTKYKPDLQPLIDRLSRWLIFPSLKNPDEASEWSVKVIRGLTMMAIADPDAVVLLAEKTILIAALILVLGREGGKVWGVMMGGGVIDSMNLILPTLTLFHHLIYPLPLLPRTPSQLSKRHSWQSQEHSQFPTQNRLSQLPPNASGDFQKQGVNLPQRLQFLGGTKEFNGLQHVFVSALGMMAYGETDIDESEDILREIQYLSQDLLESVVEGPEGDAIYELYTVEPESNRDRSPSLPSSQLDHRGVLLDDLDEDDERGIEDGMDSMRRNGDGIGSGDGLDSMKKGDIWEESRGRKGKEVKDVWGSDGKEYKGVKSGTIIEPIMVEDDEEMEVLAEMGYDD</sequence>
<feature type="compositionally biased region" description="Basic and acidic residues" evidence="1">
    <location>
        <begin position="1087"/>
        <end position="1107"/>
    </location>
</feature>
<feature type="region of interest" description="Disordered" evidence="1">
    <location>
        <begin position="307"/>
        <end position="326"/>
    </location>
</feature>
<feature type="compositionally biased region" description="Low complexity" evidence="1">
    <location>
        <begin position="257"/>
        <end position="278"/>
    </location>
</feature>
<keyword evidence="3" id="KW-1185">Reference proteome</keyword>
<feature type="region of interest" description="Disordered" evidence="1">
    <location>
        <begin position="255"/>
        <end position="278"/>
    </location>
</feature>
<comment type="caution">
    <text evidence="2">The sequence shown here is derived from an EMBL/GenBank/DDBJ whole genome shotgun (WGS) entry which is preliminary data.</text>
</comment>
<feature type="compositionally biased region" description="Basic and acidic residues" evidence="1">
    <location>
        <begin position="314"/>
        <end position="326"/>
    </location>
</feature>
<feature type="region of interest" description="Disordered" evidence="1">
    <location>
        <begin position="477"/>
        <end position="540"/>
    </location>
</feature>
<feature type="compositionally biased region" description="Acidic residues" evidence="1">
    <location>
        <begin position="1056"/>
        <end position="1070"/>
    </location>
</feature>
<name>A0A4Q1BN17_TREME</name>
<accession>A0A4Q1BN17</accession>
<feature type="compositionally biased region" description="Polar residues" evidence="1">
    <location>
        <begin position="510"/>
        <end position="526"/>
    </location>
</feature>
<dbReference type="InParanoid" id="A0A4Q1BN17"/>
<organism evidence="2 3">
    <name type="scientific">Tremella mesenterica</name>
    <name type="common">Jelly fungus</name>
    <dbReference type="NCBI Taxonomy" id="5217"/>
    <lineage>
        <taxon>Eukaryota</taxon>
        <taxon>Fungi</taxon>
        <taxon>Dikarya</taxon>
        <taxon>Basidiomycota</taxon>
        <taxon>Agaricomycotina</taxon>
        <taxon>Tremellomycetes</taxon>
        <taxon>Tremellales</taxon>
        <taxon>Tremellaceae</taxon>
        <taxon>Tremella</taxon>
    </lineage>
</organism>
<feature type="compositionally biased region" description="Low complexity" evidence="1">
    <location>
        <begin position="219"/>
        <end position="228"/>
    </location>
</feature>
<dbReference type="AlphaFoldDB" id="A0A4Q1BN17"/>
<gene>
    <name evidence="2" type="ORF">M231_03446</name>
</gene>
<feature type="region of interest" description="Disordered" evidence="1">
    <location>
        <begin position="1032"/>
        <end position="1107"/>
    </location>
</feature>
<evidence type="ECO:0000313" key="3">
    <source>
        <dbReference type="Proteomes" id="UP000289152"/>
    </source>
</evidence>
<feature type="compositionally biased region" description="Polar residues" evidence="1">
    <location>
        <begin position="177"/>
        <end position="186"/>
    </location>
</feature>
<feature type="compositionally biased region" description="Acidic residues" evidence="1">
    <location>
        <begin position="530"/>
        <end position="540"/>
    </location>
</feature>
<dbReference type="VEuPathDB" id="FungiDB:TREMEDRAFT_72810"/>
<dbReference type="OrthoDB" id="3366922at2759"/>
<evidence type="ECO:0000256" key="1">
    <source>
        <dbReference type="SAM" id="MobiDB-lite"/>
    </source>
</evidence>